<comment type="subcellular location">
    <subcellularLocation>
        <location evidence="1">Membrane</location>
        <topology evidence="1">Single-pass membrane protein</topology>
    </subcellularLocation>
</comment>
<dbReference type="Gene3D" id="2.40.30.170">
    <property type="match status" value="1"/>
</dbReference>
<dbReference type="PANTHER" id="PTHR30386:SF26">
    <property type="entry name" value="TRANSPORT PROTEIN COMB"/>
    <property type="match status" value="1"/>
</dbReference>
<evidence type="ECO:0000313" key="5">
    <source>
        <dbReference type="EMBL" id="EDO29401.1"/>
    </source>
</evidence>
<dbReference type="InterPro" id="IPR050739">
    <property type="entry name" value="MFP"/>
</dbReference>
<gene>
    <name evidence="5" type="ORF">NEMVEDRAFT_v1g221915</name>
</gene>
<organism evidence="5 6">
    <name type="scientific">Nematostella vectensis</name>
    <name type="common">Starlet sea anemone</name>
    <dbReference type="NCBI Taxonomy" id="45351"/>
    <lineage>
        <taxon>Eukaryota</taxon>
        <taxon>Metazoa</taxon>
        <taxon>Cnidaria</taxon>
        <taxon>Anthozoa</taxon>
        <taxon>Hexacorallia</taxon>
        <taxon>Actiniaria</taxon>
        <taxon>Edwardsiidae</taxon>
        <taxon>Nematostella</taxon>
    </lineage>
</organism>
<dbReference type="InParanoid" id="A7T3R3"/>
<evidence type="ECO:0000256" key="1">
    <source>
        <dbReference type="ARBA" id="ARBA00004167"/>
    </source>
</evidence>
<evidence type="ECO:0000256" key="2">
    <source>
        <dbReference type="ARBA" id="ARBA00022692"/>
    </source>
</evidence>
<dbReference type="Gene3D" id="1.10.287.470">
    <property type="entry name" value="Helix hairpin bin"/>
    <property type="match status" value="1"/>
</dbReference>
<protein>
    <recommendedName>
        <fullName evidence="7">HlyD family secretion protein</fullName>
    </recommendedName>
</protein>
<name>A7T3R3_NEMVE</name>
<dbReference type="PANTHER" id="PTHR30386">
    <property type="entry name" value="MEMBRANE FUSION SUBUNIT OF EMRAB-TOLC MULTIDRUG EFFLUX PUMP"/>
    <property type="match status" value="1"/>
</dbReference>
<proteinExistence type="predicted"/>
<keyword evidence="2" id="KW-0812">Transmembrane</keyword>
<evidence type="ECO:0000256" key="4">
    <source>
        <dbReference type="ARBA" id="ARBA00023136"/>
    </source>
</evidence>
<keyword evidence="6" id="KW-1185">Reference proteome</keyword>
<keyword evidence="3" id="KW-1133">Transmembrane helix</keyword>
<dbReference type="AlphaFoldDB" id="A7T3R3"/>
<dbReference type="PRINTS" id="PR01490">
    <property type="entry name" value="RTXTOXIND"/>
</dbReference>
<sequence>MLAFTQFGDIENQFALFQKEYSSEVLQKQLKPYQVESIAQGFEARQISERLSLLASQKSITESELELQKNDLSRYETLYKRGVIAEQEFEKQKLNYLQSQKNYKNLLSSISQLRSSLNELNRNSKTTKINATKDAINLERNVIQSFFQLKKAIKDWELNYVLRTAIRGRVSFMQLWAENQTVSAGDQVFSVVPIDNEVYIGKVKALAQNSGKLKAGQSVNIRLANFPDTEFGIIKGKVKNISATPDKEGNLLIDVDLPNGLDTSYDKKIVFQQEMIGSADIITEDLRLIERFFYQFKNIFSRKSKVEKKE</sequence>
<reference evidence="5 6" key="1">
    <citation type="journal article" date="2007" name="Science">
        <title>Sea anemone genome reveals ancestral eumetazoan gene repertoire and genomic organization.</title>
        <authorList>
            <person name="Putnam N.H."/>
            <person name="Srivastava M."/>
            <person name="Hellsten U."/>
            <person name="Dirks B."/>
            <person name="Chapman J."/>
            <person name="Salamov A."/>
            <person name="Terry A."/>
            <person name="Shapiro H."/>
            <person name="Lindquist E."/>
            <person name="Kapitonov V.V."/>
            <person name="Jurka J."/>
            <person name="Genikhovich G."/>
            <person name="Grigoriev I.V."/>
            <person name="Lucas S.M."/>
            <person name="Steele R.E."/>
            <person name="Finnerty J.R."/>
            <person name="Technau U."/>
            <person name="Martindale M.Q."/>
            <person name="Rokhsar D.S."/>
        </authorList>
    </citation>
    <scope>NUCLEOTIDE SEQUENCE [LARGE SCALE GENOMIC DNA]</scope>
    <source>
        <strain evidence="6">CH2 X CH6</strain>
    </source>
</reference>
<keyword evidence="4" id="KW-0472">Membrane</keyword>
<accession>A7T3R3</accession>
<evidence type="ECO:0000313" key="6">
    <source>
        <dbReference type="Proteomes" id="UP000001593"/>
    </source>
</evidence>
<dbReference type="EMBL" id="DS470609">
    <property type="protein sequence ID" value="EDO29401.1"/>
    <property type="molecule type" value="Genomic_DNA"/>
</dbReference>
<dbReference type="HOGENOM" id="CLU_050642_0_0_1"/>
<evidence type="ECO:0008006" key="7">
    <source>
        <dbReference type="Google" id="ProtNLM"/>
    </source>
</evidence>
<dbReference type="Proteomes" id="UP000001593">
    <property type="component" value="Unassembled WGS sequence"/>
</dbReference>
<dbReference type="GO" id="GO:0016020">
    <property type="term" value="C:membrane"/>
    <property type="evidence" value="ECO:0007669"/>
    <property type="project" value="UniProtKB-SubCell"/>
</dbReference>
<evidence type="ECO:0000256" key="3">
    <source>
        <dbReference type="ARBA" id="ARBA00022989"/>
    </source>
</evidence>